<evidence type="ECO:0000256" key="1">
    <source>
        <dbReference type="ARBA" id="ARBA00022679"/>
    </source>
</evidence>
<dbReference type="AlphaFoldDB" id="A0AAP5LL60"/>
<proteinExistence type="predicted"/>
<dbReference type="PANTHER" id="PTHR43420:SF44">
    <property type="entry name" value="ACETYLTRANSFERASE YPEA"/>
    <property type="match status" value="1"/>
</dbReference>
<evidence type="ECO:0000259" key="3">
    <source>
        <dbReference type="PROSITE" id="PS51186"/>
    </source>
</evidence>
<comment type="caution">
    <text evidence="4">The sequence shown here is derived from an EMBL/GenBank/DDBJ whole genome shotgun (WGS) entry which is preliminary data.</text>
</comment>
<dbReference type="Proteomes" id="UP001254832">
    <property type="component" value="Unassembled WGS sequence"/>
</dbReference>
<name>A0AAP5LL60_PAEAM</name>
<dbReference type="CDD" id="cd04301">
    <property type="entry name" value="NAT_SF"/>
    <property type="match status" value="1"/>
</dbReference>
<organism evidence="4 5">
    <name type="scientific">Paenibacillus amylolyticus</name>
    <dbReference type="NCBI Taxonomy" id="1451"/>
    <lineage>
        <taxon>Bacteria</taxon>
        <taxon>Bacillati</taxon>
        <taxon>Bacillota</taxon>
        <taxon>Bacilli</taxon>
        <taxon>Bacillales</taxon>
        <taxon>Paenibacillaceae</taxon>
        <taxon>Paenibacillus</taxon>
    </lineage>
</organism>
<evidence type="ECO:0000313" key="4">
    <source>
        <dbReference type="EMBL" id="MDR6721685.1"/>
    </source>
</evidence>
<feature type="domain" description="N-acetyltransferase" evidence="3">
    <location>
        <begin position="59"/>
        <end position="212"/>
    </location>
</feature>
<dbReference type="InterPro" id="IPR016181">
    <property type="entry name" value="Acyl_CoA_acyltransferase"/>
</dbReference>
<dbReference type="EMBL" id="JAVDTR010000001">
    <property type="protein sequence ID" value="MDR6721685.1"/>
    <property type="molecule type" value="Genomic_DNA"/>
</dbReference>
<dbReference type="PROSITE" id="PS51186">
    <property type="entry name" value="GNAT"/>
    <property type="match status" value="1"/>
</dbReference>
<keyword evidence="4" id="KW-0687">Ribonucleoprotein</keyword>
<dbReference type="InterPro" id="IPR000182">
    <property type="entry name" value="GNAT_dom"/>
</dbReference>
<dbReference type="RefSeq" id="WP_310135743.1">
    <property type="nucleotide sequence ID" value="NZ_JAVDTR010000001.1"/>
</dbReference>
<protein>
    <submittedName>
        <fullName evidence="4">Ribosomal protein S18 acetylase RimI-like enzyme</fullName>
    </submittedName>
</protein>
<evidence type="ECO:0000256" key="2">
    <source>
        <dbReference type="ARBA" id="ARBA00023315"/>
    </source>
</evidence>
<keyword evidence="4" id="KW-0689">Ribosomal protein</keyword>
<keyword evidence="1" id="KW-0808">Transferase</keyword>
<keyword evidence="2" id="KW-0012">Acyltransferase</keyword>
<dbReference type="Pfam" id="PF00583">
    <property type="entry name" value="Acetyltransf_1"/>
    <property type="match status" value="1"/>
</dbReference>
<accession>A0AAP5LL60</accession>
<dbReference type="InterPro" id="IPR050680">
    <property type="entry name" value="YpeA/RimI_acetyltransf"/>
</dbReference>
<gene>
    <name evidence="4" type="ORF">J2W91_000133</name>
</gene>
<sequence>MSSNIHIERMSADQNLSVSELLLDGFREKFQLKAGVYNTQYPFLLSQIIALDEQSGTSERIVALQGNTVIGSLSWLLPRHSGNGQRNHSARELLPIWKGIRQIGWFKGLQFVLRIACLSHQPAKGEMYIADVAVHQNLRGVGVGRMMLEWVMREAASKPGIEYMSLHVSSSNIRAKHLYERLGYRTLETQRSTFMGWLLGQQEWNYMIREVRDKKKGM</sequence>
<evidence type="ECO:0000313" key="5">
    <source>
        <dbReference type="Proteomes" id="UP001254832"/>
    </source>
</evidence>
<dbReference type="GO" id="GO:0005840">
    <property type="term" value="C:ribosome"/>
    <property type="evidence" value="ECO:0007669"/>
    <property type="project" value="UniProtKB-KW"/>
</dbReference>
<reference evidence="4" key="1">
    <citation type="submission" date="2023-07" db="EMBL/GenBank/DDBJ databases">
        <title>Sorghum-associated microbial communities from plants grown in Nebraska, USA.</title>
        <authorList>
            <person name="Schachtman D."/>
        </authorList>
    </citation>
    <scope>NUCLEOTIDE SEQUENCE</scope>
    <source>
        <strain evidence="4">BE80</strain>
    </source>
</reference>
<dbReference type="Gene3D" id="3.40.630.30">
    <property type="match status" value="1"/>
</dbReference>
<dbReference type="GO" id="GO:0016747">
    <property type="term" value="F:acyltransferase activity, transferring groups other than amino-acyl groups"/>
    <property type="evidence" value="ECO:0007669"/>
    <property type="project" value="InterPro"/>
</dbReference>
<dbReference type="PANTHER" id="PTHR43420">
    <property type="entry name" value="ACETYLTRANSFERASE"/>
    <property type="match status" value="1"/>
</dbReference>
<dbReference type="SUPFAM" id="SSF55729">
    <property type="entry name" value="Acyl-CoA N-acyltransferases (Nat)"/>
    <property type="match status" value="1"/>
</dbReference>